<reference evidence="3 4" key="1">
    <citation type="submission" date="2014-04" db="EMBL/GenBank/DDBJ databases">
        <authorList>
            <consortium name="DOE Joint Genome Institute"/>
            <person name="Kuo A."/>
            <person name="Martino E."/>
            <person name="Perotto S."/>
            <person name="Kohler A."/>
            <person name="Nagy L.G."/>
            <person name="Floudas D."/>
            <person name="Copeland A."/>
            <person name="Barry K.W."/>
            <person name="Cichocki N."/>
            <person name="Veneault-Fourrey C."/>
            <person name="LaButti K."/>
            <person name="Lindquist E.A."/>
            <person name="Lipzen A."/>
            <person name="Lundell T."/>
            <person name="Morin E."/>
            <person name="Murat C."/>
            <person name="Sun H."/>
            <person name="Tunlid A."/>
            <person name="Henrissat B."/>
            <person name="Grigoriev I.V."/>
            <person name="Hibbett D.S."/>
            <person name="Martin F."/>
            <person name="Nordberg H.P."/>
            <person name="Cantor M.N."/>
            <person name="Hua S.X."/>
        </authorList>
    </citation>
    <scope>NUCLEOTIDE SEQUENCE [LARGE SCALE GENOMIC DNA]</scope>
    <source>
        <strain evidence="3 4">Zn</strain>
    </source>
</reference>
<organism evidence="3 4">
    <name type="scientific">Oidiodendron maius (strain Zn)</name>
    <dbReference type="NCBI Taxonomy" id="913774"/>
    <lineage>
        <taxon>Eukaryota</taxon>
        <taxon>Fungi</taxon>
        <taxon>Dikarya</taxon>
        <taxon>Ascomycota</taxon>
        <taxon>Pezizomycotina</taxon>
        <taxon>Leotiomycetes</taxon>
        <taxon>Leotiomycetes incertae sedis</taxon>
        <taxon>Myxotrichaceae</taxon>
        <taxon>Oidiodendron</taxon>
    </lineage>
</organism>
<dbReference type="EMBL" id="KN832880">
    <property type="protein sequence ID" value="KIM98610.1"/>
    <property type="molecule type" value="Genomic_DNA"/>
</dbReference>
<dbReference type="AlphaFoldDB" id="A0A0C3GRH7"/>
<protein>
    <recommendedName>
        <fullName evidence="5">Alginate lyase 2 domain-containing protein</fullName>
    </recommendedName>
</protein>
<dbReference type="PANTHER" id="PTHR33681:SF4">
    <property type="entry name" value="OS12G0171100 PROTEIN"/>
    <property type="match status" value="1"/>
</dbReference>
<proteinExistence type="predicted"/>
<feature type="signal peptide" evidence="2">
    <location>
        <begin position="1"/>
        <end position="25"/>
    </location>
</feature>
<feature type="chain" id="PRO_5002177818" description="Alginate lyase 2 domain-containing protein" evidence="2">
    <location>
        <begin position="26"/>
        <end position="204"/>
    </location>
</feature>
<keyword evidence="4" id="KW-1185">Reference proteome</keyword>
<evidence type="ECO:0000256" key="2">
    <source>
        <dbReference type="SAM" id="SignalP"/>
    </source>
</evidence>
<dbReference type="InParanoid" id="A0A0C3GRH7"/>
<dbReference type="OrthoDB" id="4221926at2759"/>
<gene>
    <name evidence="3" type="ORF">OIDMADRAFT_31389</name>
</gene>
<accession>A0A0C3GRH7</accession>
<evidence type="ECO:0000256" key="1">
    <source>
        <dbReference type="SAM" id="MobiDB-lite"/>
    </source>
</evidence>
<evidence type="ECO:0000313" key="3">
    <source>
        <dbReference type="EMBL" id="KIM98610.1"/>
    </source>
</evidence>
<name>A0A0C3GRH7_OIDMZ</name>
<dbReference type="PANTHER" id="PTHR33681">
    <property type="entry name" value="BINDING PROTEIN, PUTATIVE, EXPRESSED-RELATED"/>
    <property type="match status" value="1"/>
</dbReference>
<evidence type="ECO:0008006" key="5">
    <source>
        <dbReference type="Google" id="ProtNLM"/>
    </source>
</evidence>
<feature type="region of interest" description="Disordered" evidence="1">
    <location>
        <begin position="48"/>
        <end position="67"/>
    </location>
</feature>
<dbReference type="Proteomes" id="UP000054321">
    <property type="component" value="Unassembled WGS sequence"/>
</dbReference>
<reference evidence="4" key="2">
    <citation type="submission" date="2015-01" db="EMBL/GenBank/DDBJ databases">
        <title>Evolutionary Origins and Diversification of the Mycorrhizal Mutualists.</title>
        <authorList>
            <consortium name="DOE Joint Genome Institute"/>
            <consortium name="Mycorrhizal Genomics Consortium"/>
            <person name="Kohler A."/>
            <person name="Kuo A."/>
            <person name="Nagy L.G."/>
            <person name="Floudas D."/>
            <person name="Copeland A."/>
            <person name="Barry K.W."/>
            <person name="Cichocki N."/>
            <person name="Veneault-Fourrey C."/>
            <person name="LaButti K."/>
            <person name="Lindquist E.A."/>
            <person name="Lipzen A."/>
            <person name="Lundell T."/>
            <person name="Morin E."/>
            <person name="Murat C."/>
            <person name="Riley R."/>
            <person name="Ohm R."/>
            <person name="Sun H."/>
            <person name="Tunlid A."/>
            <person name="Henrissat B."/>
            <person name="Grigoriev I.V."/>
            <person name="Hibbett D.S."/>
            <person name="Martin F."/>
        </authorList>
    </citation>
    <scope>NUCLEOTIDE SEQUENCE [LARGE SCALE GENOMIC DNA]</scope>
    <source>
        <strain evidence="4">Zn</strain>
    </source>
</reference>
<keyword evidence="2" id="KW-0732">Signal</keyword>
<dbReference type="HOGENOM" id="CLU_116394_0_0_1"/>
<evidence type="ECO:0000313" key="4">
    <source>
        <dbReference type="Proteomes" id="UP000054321"/>
    </source>
</evidence>
<sequence length="204" mass="21856">MIAKNFLLAITTAILALAGSPVGSGSWTEVSPSFHVQQCAGGKVSGDTFTLPKEPNGSTSGSGCGDGLMRAERRYENDYTSGVHQFGGEFKINSLTGTHISVKQTHGVNTNYIIIGIKNNGDIYDIANGNPIASGVAKVGATVRINTIHDVSKKMYYVYVNGKESYTDNTAPSDTFYDKCGAYQAESGYGTIDVTWSDIQFWVQ</sequence>